<dbReference type="Pfam" id="PF07714">
    <property type="entry name" value="PK_Tyr_Ser-Thr"/>
    <property type="match status" value="1"/>
</dbReference>
<reference evidence="9 10" key="2">
    <citation type="journal article" date="2019" name="G3 (Bethesda)">
        <title>Hybrid Assembly of the Genome of the Entomopathogenic Nematode Steinernema carpocapsae Identifies the X-Chromosome.</title>
        <authorList>
            <person name="Serra L."/>
            <person name="Macchietto M."/>
            <person name="Macias-Munoz A."/>
            <person name="McGill C.J."/>
            <person name="Rodriguez I.M."/>
            <person name="Rodriguez B."/>
            <person name="Murad R."/>
            <person name="Mortazavi A."/>
        </authorList>
    </citation>
    <scope>NUCLEOTIDE SEQUENCE [LARGE SCALE GENOMIC DNA]</scope>
    <source>
        <strain evidence="9 10">ALL</strain>
    </source>
</reference>
<evidence type="ECO:0000256" key="1">
    <source>
        <dbReference type="ARBA" id="ARBA00022679"/>
    </source>
</evidence>
<feature type="transmembrane region" description="Helical" evidence="7">
    <location>
        <begin position="441"/>
        <end position="463"/>
    </location>
</feature>
<feature type="region of interest" description="Disordered" evidence="6">
    <location>
        <begin position="896"/>
        <end position="933"/>
    </location>
</feature>
<dbReference type="InterPro" id="IPR000719">
    <property type="entry name" value="Prot_kinase_dom"/>
</dbReference>
<keyword evidence="5" id="KW-0829">Tyrosine-protein kinase</keyword>
<dbReference type="GO" id="GO:0007169">
    <property type="term" value="P:cell surface receptor protein tyrosine kinase signaling pathway"/>
    <property type="evidence" value="ECO:0007669"/>
    <property type="project" value="TreeGrafter"/>
</dbReference>
<dbReference type="InterPro" id="IPR011009">
    <property type="entry name" value="Kinase-like_dom_sf"/>
</dbReference>
<keyword evidence="3" id="KW-0418">Kinase</keyword>
<evidence type="ECO:0000256" key="7">
    <source>
        <dbReference type="SAM" id="Phobius"/>
    </source>
</evidence>
<keyword evidence="7" id="KW-1133">Transmembrane helix</keyword>
<feature type="domain" description="Protein kinase" evidence="8">
    <location>
        <begin position="503"/>
        <end position="797"/>
    </location>
</feature>
<keyword evidence="1" id="KW-0808">Transferase</keyword>
<dbReference type="EMBL" id="AZBU02000003">
    <property type="protein sequence ID" value="TKR86891.1"/>
    <property type="molecule type" value="Genomic_DNA"/>
</dbReference>
<evidence type="ECO:0000259" key="8">
    <source>
        <dbReference type="PROSITE" id="PS50011"/>
    </source>
</evidence>
<dbReference type="GO" id="GO:0005886">
    <property type="term" value="C:plasma membrane"/>
    <property type="evidence" value="ECO:0007669"/>
    <property type="project" value="TreeGrafter"/>
</dbReference>
<dbReference type="Proteomes" id="UP000298663">
    <property type="component" value="Unassembled WGS sequence"/>
</dbReference>
<dbReference type="Gene3D" id="3.30.200.20">
    <property type="entry name" value="Phosphorylase Kinase, domain 1"/>
    <property type="match status" value="1"/>
</dbReference>
<evidence type="ECO:0000256" key="2">
    <source>
        <dbReference type="ARBA" id="ARBA00022741"/>
    </source>
</evidence>
<accession>A0A4U5NUP7</accession>
<dbReference type="Gene3D" id="1.10.510.10">
    <property type="entry name" value="Transferase(Phosphotransferase) domain 1"/>
    <property type="match status" value="1"/>
</dbReference>
<dbReference type="InterPro" id="IPR020635">
    <property type="entry name" value="Tyr_kinase_cat_dom"/>
</dbReference>
<proteinExistence type="predicted"/>
<dbReference type="AlphaFoldDB" id="A0A4U5NUP7"/>
<evidence type="ECO:0000313" key="10">
    <source>
        <dbReference type="Proteomes" id="UP000298663"/>
    </source>
</evidence>
<dbReference type="FunFam" id="1.10.510.10:FF:000554">
    <property type="entry name" value="Predicted protein"/>
    <property type="match status" value="1"/>
</dbReference>
<dbReference type="PRINTS" id="PR00109">
    <property type="entry name" value="TYRKINASE"/>
</dbReference>
<keyword evidence="10" id="KW-1185">Reference proteome</keyword>
<comment type="caution">
    <text evidence="9">The sequence shown here is derived from an EMBL/GenBank/DDBJ whole genome shotgun (WGS) entry which is preliminary data.</text>
</comment>
<dbReference type="InterPro" id="IPR050122">
    <property type="entry name" value="RTK"/>
</dbReference>
<keyword evidence="7" id="KW-0472">Membrane</keyword>
<evidence type="ECO:0000313" key="9">
    <source>
        <dbReference type="EMBL" id="TKR86891.1"/>
    </source>
</evidence>
<dbReference type="GO" id="GO:0004714">
    <property type="term" value="F:transmembrane receptor protein tyrosine kinase activity"/>
    <property type="evidence" value="ECO:0007669"/>
    <property type="project" value="TreeGrafter"/>
</dbReference>
<evidence type="ECO:0000256" key="4">
    <source>
        <dbReference type="ARBA" id="ARBA00022840"/>
    </source>
</evidence>
<feature type="compositionally biased region" description="Pro residues" evidence="6">
    <location>
        <begin position="914"/>
        <end position="926"/>
    </location>
</feature>
<dbReference type="CDD" id="cd00192">
    <property type="entry name" value="PTKc"/>
    <property type="match status" value="1"/>
</dbReference>
<evidence type="ECO:0000256" key="3">
    <source>
        <dbReference type="ARBA" id="ARBA00022777"/>
    </source>
</evidence>
<sequence length="933" mass="106276">MENKRHCNQRYLFDLDRKVTSNGSFNAILFFAFKTIKACSDNGIGRTFLFNPLGFDNETRRCCSIDGCRSILIGEVTYEKFVRQRDDSSLFHKSEEANVAYFTRLSEDLKEFERIGNGTFSSITLITDRIFTDFAQYSKGLSNVFALYNSSFSVVLVNRPEVNTTFFRTIYRSEDIPQMEVFSVSNISCLPFLATCIKPCSTDVLCSSDDTCSIPKFVPRTTSVPRITPTPTPIQDENLKWRLVYIYDLSDDYSMAAFPALKNQMVKAVDHCFEGGELAATYVGPRYLRPKWFYFGIDFFDSFKDFEYFYATHGAHHPVDDNETSTLHMVKSAMDLVKSTPAHNPPVVHTFVLITDYVSEEFVDYINQTSNKEICIRYKIIALNRETDNVYTEQLPAVNTTYMDVWNTNNIKEWCQNGFLGEGSTPKKTAKPARTSNVSTVLFISVGTCSALLIILIGCTVLYRQKFITIKKIQKFRERHESVRPPDSDEMIDYWELSWDKLVVKMEKLGSGAYGQVYRGKLVGKAPAVEKFYANLPMNKTWENCDVAIKMLPKYATEQARKEFMNEIELMKTIGYNDNIVNMLGCITVGNPVGLVLEYCSNRDMLHYLKGRKVDIQLSKSFEDCVNYTKELLSFAWQIADGMNYLGSKNVVHRDLAARNILVDAENNAKIGDFGLCMNMSSVTGSVSRKNGVFISASGRLPIKWLALECLQKHEFSSKSDVWSFGIVLYEMYTFGGVPFQGIDTDKLLNFLELGGRPEKPDLCNDEMYEIMQKCWREHPEERPTFQELLTIFTVLLERAAENYGYLSLLKANAGNQRAISRLAESFCMADPPMRREARTTTESTIASDSFSDLKSMQSKETLDSNPLAFLYGQNRAPAYQNSGLIHSYLGLEMNDDDPRRDFYDDSPSRVVSQPPPSHNELPPPDSSDLDRR</sequence>
<organism evidence="9 10">
    <name type="scientific">Steinernema carpocapsae</name>
    <name type="common">Entomopathogenic nematode</name>
    <dbReference type="NCBI Taxonomy" id="34508"/>
    <lineage>
        <taxon>Eukaryota</taxon>
        <taxon>Metazoa</taxon>
        <taxon>Ecdysozoa</taxon>
        <taxon>Nematoda</taxon>
        <taxon>Chromadorea</taxon>
        <taxon>Rhabditida</taxon>
        <taxon>Tylenchina</taxon>
        <taxon>Panagrolaimomorpha</taxon>
        <taxon>Strongyloidoidea</taxon>
        <taxon>Steinernematidae</taxon>
        <taxon>Steinernema</taxon>
    </lineage>
</organism>
<dbReference type="InterPro" id="IPR008266">
    <property type="entry name" value="Tyr_kinase_AS"/>
</dbReference>
<dbReference type="OrthoDB" id="3256376at2759"/>
<dbReference type="PROSITE" id="PS50011">
    <property type="entry name" value="PROTEIN_KINASE_DOM"/>
    <property type="match status" value="1"/>
</dbReference>
<keyword evidence="4" id="KW-0067">ATP-binding</keyword>
<dbReference type="PANTHER" id="PTHR24416:SF488">
    <property type="entry name" value="PROTEIN KINASE DOMAIN-CONTAINING PROTEIN"/>
    <property type="match status" value="1"/>
</dbReference>
<feature type="compositionally biased region" description="Basic and acidic residues" evidence="6">
    <location>
        <begin position="897"/>
        <end position="908"/>
    </location>
</feature>
<protein>
    <recommendedName>
        <fullName evidence="8">Protein kinase domain-containing protein</fullName>
    </recommendedName>
</protein>
<dbReference type="GO" id="GO:0005524">
    <property type="term" value="F:ATP binding"/>
    <property type="evidence" value="ECO:0007669"/>
    <property type="project" value="UniProtKB-KW"/>
</dbReference>
<keyword evidence="7" id="KW-0812">Transmembrane</keyword>
<dbReference type="SUPFAM" id="SSF56112">
    <property type="entry name" value="Protein kinase-like (PK-like)"/>
    <property type="match status" value="1"/>
</dbReference>
<dbReference type="GO" id="GO:0043235">
    <property type="term" value="C:receptor complex"/>
    <property type="evidence" value="ECO:0007669"/>
    <property type="project" value="TreeGrafter"/>
</dbReference>
<dbReference type="PROSITE" id="PS00109">
    <property type="entry name" value="PROTEIN_KINASE_TYR"/>
    <property type="match status" value="1"/>
</dbReference>
<dbReference type="InterPro" id="IPR001245">
    <property type="entry name" value="Ser-Thr/Tyr_kinase_cat_dom"/>
</dbReference>
<reference evidence="9 10" key="1">
    <citation type="journal article" date="2015" name="Genome Biol.">
        <title>Comparative genomics of Steinernema reveals deeply conserved gene regulatory networks.</title>
        <authorList>
            <person name="Dillman A.R."/>
            <person name="Macchietto M."/>
            <person name="Porter C.F."/>
            <person name="Rogers A."/>
            <person name="Williams B."/>
            <person name="Antoshechkin I."/>
            <person name="Lee M.M."/>
            <person name="Goodwin Z."/>
            <person name="Lu X."/>
            <person name="Lewis E.E."/>
            <person name="Goodrich-Blair H."/>
            <person name="Stock S.P."/>
            <person name="Adams B.J."/>
            <person name="Sternberg P.W."/>
            <person name="Mortazavi A."/>
        </authorList>
    </citation>
    <scope>NUCLEOTIDE SEQUENCE [LARGE SCALE GENOMIC DNA]</scope>
    <source>
        <strain evidence="9 10">ALL</strain>
    </source>
</reference>
<dbReference type="PANTHER" id="PTHR24416">
    <property type="entry name" value="TYROSINE-PROTEIN KINASE RECEPTOR"/>
    <property type="match status" value="1"/>
</dbReference>
<gene>
    <name evidence="9" type="ORF">L596_011392</name>
</gene>
<name>A0A4U5NUP7_STECR</name>
<dbReference type="SMART" id="SM00219">
    <property type="entry name" value="TyrKc"/>
    <property type="match status" value="1"/>
</dbReference>
<evidence type="ECO:0000256" key="5">
    <source>
        <dbReference type="ARBA" id="ARBA00023137"/>
    </source>
</evidence>
<keyword evidence="2" id="KW-0547">Nucleotide-binding</keyword>
<evidence type="ECO:0000256" key="6">
    <source>
        <dbReference type="SAM" id="MobiDB-lite"/>
    </source>
</evidence>